<sequence length="551" mass="61542">MKKLENMLKHQLNEEIAVNYPDFDSMWGRVEQATNTVPLKTDAAGGAGSYRVKNWRRVMVAASLSALLAAAPVYAAIQYDWGNLLRDREGVQAALDQNLGQQLGQSISRDGVTLTLRTAIVDENRTVILYSLDVGKRADQEFWNVKGLSLKDEKGNSSEGEYSYQQWDEKNQRYNGYFESDWTSKSEEAKVTLTAAAVQSFTQTEQELSLDSGSSALQTFQIGQEGMQSLEVQPFTQSDGKLLLSSAVIYDNPQAKEWTYPQIVAYKGGKLVNSIPGTFGAPGDNGEYTMKQYFKTAEVPEGQTAYKLQYTKLEQNITGPWSFDLQLSKQQMESGTIKTALNLPLEPGDTVNTIESMVVTPTQIRVSVKVKNKNYSQIPYHKVELEVGGKTLEGLYYSTRNDPSLSTFSFERPGDLVIGKQTPVTFVGRYKVTLHGDDKTPLQLTNISADKQTLIRDTGGYPVKWTYYMQGSDLFVETQSDDARFGGVNQTHINLGKDRILGKPVTTNFTGDGNNKAIDVYKNFKGTEASIYMFFYTTDEPEKETRVQLQP</sequence>
<dbReference type="InterPro" id="IPR025436">
    <property type="entry name" value="DUF4179"/>
</dbReference>
<keyword evidence="1" id="KW-0812">Transmembrane</keyword>
<dbReference type="Proteomes" id="UP000838324">
    <property type="component" value="Unassembled WGS sequence"/>
</dbReference>
<dbReference type="Pfam" id="PF13786">
    <property type="entry name" value="DUF4179"/>
    <property type="match status" value="1"/>
</dbReference>
<comment type="caution">
    <text evidence="3">The sequence shown here is derived from an EMBL/GenBank/DDBJ whole genome shotgun (WGS) entry which is preliminary data.</text>
</comment>
<name>A0ABM9BY59_9BACL</name>
<dbReference type="EMBL" id="CAKMMG010000001">
    <property type="protein sequence ID" value="CAH1196505.1"/>
    <property type="molecule type" value="Genomic_DNA"/>
</dbReference>
<feature type="domain" description="DUF4179" evidence="2">
    <location>
        <begin position="53"/>
        <end position="132"/>
    </location>
</feature>
<accession>A0ABM9BY59</accession>
<dbReference type="Gene3D" id="2.60.40.1630">
    <property type="entry name" value="bacillus anthracis domain"/>
    <property type="match status" value="1"/>
</dbReference>
<keyword evidence="4" id="KW-1185">Reference proteome</keyword>
<feature type="transmembrane region" description="Helical" evidence="1">
    <location>
        <begin position="58"/>
        <end position="77"/>
    </location>
</feature>
<evidence type="ECO:0000313" key="3">
    <source>
        <dbReference type="EMBL" id="CAH1196505.1"/>
    </source>
</evidence>
<evidence type="ECO:0000259" key="2">
    <source>
        <dbReference type="Pfam" id="PF13786"/>
    </source>
</evidence>
<proteinExistence type="predicted"/>
<gene>
    <name evidence="3" type="ORF">PAECIP111892_02252</name>
</gene>
<reference evidence="3" key="1">
    <citation type="submission" date="2022-01" db="EMBL/GenBank/DDBJ databases">
        <authorList>
            <person name="Criscuolo A."/>
        </authorList>
    </citation>
    <scope>NUCLEOTIDE SEQUENCE</scope>
    <source>
        <strain evidence="3">CIP111892</strain>
    </source>
</reference>
<keyword evidence="1" id="KW-0472">Membrane</keyword>
<evidence type="ECO:0000313" key="4">
    <source>
        <dbReference type="Proteomes" id="UP000838324"/>
    </source>
</evidence>
<keyword evidence="1" id="KW-1133">Transmembrane helix</keyword>
<organism evidence="3 4">
    <name type="scientific">Paenibacillus auburnensis</name>
    <dbReference type="NCBI Taxonomy" id="2905649"/>
    <lineage>
        <taxon>Bacteria</taxon>
        <taxon>Bacillati</taxon>
        <taxon>Bacillota</taxon>
        <taxon>Bacilli</taxon>
        <taxon>Bacillales</taxon>
        <taxon>Paenibacillaceae</taxon>
        <taxon>Paenibacillus</taxon>
    </lineage>
</organism>
<evidence type="ECO:0000256" key="1">
    <source>
        <dbReference type="SAM" id="Phobius"/>
    </source>
</evidence>
<dbReference type="RefSeq" id="WP_236332770.1">
    <property type="nucleotide sequence ID" value="NZ_CAKMMG010000001.1"/>
</dbReference>
<protein>
    <recommendedName>
        <fullName evidence="2">DUF4179 domain-containing protein</fullName>
    </recommendedName>
</protein>